<dbReference type="PANTHER" id="PTHR46656">
    <property type="entry name" value="PUTATIVE-RELATED"/>
    <property type="match status" value="1"/>
</dbReference>
<dbReference type="AlphaFoldDB" id="A0A6J7J2Z4"/>
<evidence type="ECO:0000313" key="2">
    <source>
        <dbReference type="EMBL" id="CAB4936922.1"/>
    </source>
</evidence>
<accession>A0A6J7J2Z4</accession>
<dbReference type="GO" id="GO:0016757">
    <property type="term" value="F:glycosyltransferase activity"/>
    <property type="evidence" value="ECO:0007669"/>
    <property type="project" value="InterPro"/>
</dbReference>
<dbReference type="CDD" id="cd01635">
    <property type="entry name" value="Glycosyltransferase_GTB-type"/>
    <property type="match status" value="1"/>
</dbReference>
<proteinExistence type="predicted"/>
<gene>
    <name evidence="2" type="ORF">UFOPK3684_01277</name>
</gene>
<feature type="domain" description="Glycosyl transferase family 1" evidence="1">
    <location>
        <begin position="324"/>
        <end position="427"/>
    </location>
</feature>
<reference evidence="2" key="1">
    <citation type="submission" date="2020-05" db="EMBL/GenBank/DDBJ databases">
        <authorList>
            <person name="Chiriac C."/>
            <person name="Salcher M."/>
            <person name="Ghai R."/>
            <person name="Kavagutti S V."/>
        </authorList>
    </citation>
    <scope>NUCLEOTIDE SEQUENCE</scope>
</reference>
<sequence>MFSGEIIPNKIISEYAQLRIWADQLIAQSEITAGPITSNWTLGARISARALAQPLRKSLLARERKVLSPINKSHRFSQTQGQLEFGGSRLSSASIGWLLLLAYSRKQILGLRPRDLARVDDLGFSHEQIESGAEYARQVLSKLPRLTIIGYFAAPTGVGEIARNTAVLLARHGFEFTIDIVATPFDSPALLKQVQSQYLSVTGTEEVSISFINADMWPSDGFGNNGITVNTSYVGAVWAWEIEAVPDYFKVEARSIDQLFALSSFSARAIEKAIGKSVKVFPTFCADLTFPSNSGESIFELQKIYPRLASKYVLCRFDAKSVIARKNPEGVISTWRTICQEFPDYQLVIKAIDLEKNASQELLELIRNTPRVLLIDEAVTPVINDALTSNARCYISLHRAEGLGLNILEAIFADVPAVFTNYSGLADELVGIGFAVDYQLTKIGNDAGPYPSDGLWAEPDLEHASKQLRAALNQVESGAWLSNQGSRSKLVGDFLQVNSTTAIALVAQMMESVSLIERKLPLQSHLQFKDSRNVFLLKVHAFFKPAWSLLPLNLRIRLNQHILKIATAFIKE</sequence>
<evidence type="ECO:0000259" key="1">
    <source>
        <dbReference type="Pfam" id="PF00534"/>
    </source>
</evidence>
<protein>
    <submittedName>
        <fullName evidence="2">Unannotated protein</fullName>
    </submittedName>
</protein>
<dbReference type="PANTHER" id="PTHR46656:SF3">
    <property type="entry name" value="PUTATIVE-RELATED"/>
    <property type="match status" value="1"/>
</dbReference>
<dbReference type="Pfam" id="PF00534">
    <property type="entry name" value="Glycos_transf_1"/>
    <property type="match status" value="1"/>
</dbReference>
<organism evidence="2">
    <name type="scientific">freshwater metagenome</name>
    <dbReference type="NCBI Taxonomy" id="449393"/>
    <lineage>
        <taxon>unclassified sequences</taxon>
        <taxon>metagenomes</taxon>
        <taxon>ecological metagenomes</taxon>
    </lineage>
</organism>
<dbReference type="SUPFAM" id="SSF53756">
    <property type="entry name" value="UDP-Glycosyltransferase/glycogen phosphorylase"/>
    <property type="match status" value="1"/>
</dbReference>
<name>A0A6J7J2Z4_9ZZZZ</name>
<dbReference type="Gene3D" id="3.40.50.2000">
    <property type="entry name" value="Glycogen Phosphorylase B"/>
    <property type="match status" value="1"/>
</dbReference>
<dbReference type="InterPro" id="IPR001296">
    <property type="entry name" value="Glyco_trans_1"/>
</dbReference>
<dbReference type="EMBL" id="CAFBMZ010000129">
    <property type="protein sequence ID" value="CAB4936922.1"/>
    <property type="molecule type" value="Genomic_DNA"/>
</dbReference>